<feature type="domain" description="Phosphofurin acidic cluster sorting protein 1/2 C-terminal" evidence="4">
    <location>
        <begin position="1134"/>
        <end position="1169"/>
    </location>
</feature>
<feature type="compositionally biased region" description="Polar residues" evidence="3">
    <location>
        <begin position="473"/>
        <end position="484"/>
    </location>
</feature>
<comment type="caution">
    <text evidence="6">The sequence shown here is derived from an EMBL/GenBank/DDBJ whole genome shotgun (WGS) entry which is preliminary data.</text>
</comment>
<feature type="compositionally biased region" description="Low complexity" evidence="3">
    <location>
        <begin position="641"/>
        <end position="658"/>
    </location>
</feature>
<dbReference type="Pfam" id="PF25332">
    <property type="entry name" value="C2_PACS_N"/>
    <property type="match status" value="1"/>
</dbReference>
<reference evidence="6 7" key="1">
    <citation type="journal article" date="2022" name="Front. Cell. Infect. Microbiol.">
        <title>The Genomes of Two Strains of Taenia crassiceps the Animal Model for the Study of Human Cysticercosis.</title>
        <authorList>
            <person name="Bobes R.J."/>
            <person name="Estrada K."/>
            <person name="Rios-Valencia D.G."/>
            <person name="Calderon-Gallegos A."/>
            <person name="de la Torre P."/>
            <person name="Carrero J.C."/>
            <person name="Sanchez-Flores A."/>
            <person name="Laclette J.P."/>
        </authorList>
    </citation>
    <scope>NUCLEOTIDE SEQUENCE [LARGE SCALE GENOMIC DNA]</scope>
    <source>
        <strain evidence="6">WFUcys</strain>
    </source>
</reference>
<dbReference type="Pfam" id="PF10254">
    <property type="entry name" value="Pacs-1"/>
    <property type="match status" value="3"/>
</dbReference>
<name>A0ABR4QG36_9CEST</name>
<feature type="region of interest" description="Disordered" evidence="3">
    <location>
        <begin position="366"/>
        <end position="444"/>
    </location>
</feature>
<evidence type="ECO:0000256" key="3">
    <source>
        <dbReference type="SAM" id="MobiDB-lite"/>
    </source>
</evidence>
<feature type="region of interest" description="Disordered" evidence="3">
    <location>
        <begin position="627"/>
        <end position="672"/>
    </location>
</feature>
<keyword evidence="2" id="KW-0597">Phosphoprotein</keyword>
<feature type="compositionally biased region" description="Polar residues" evidence="3">
    <location>
        <begin position="323"/>
        <end position="333"/>
    </location>
</feature>
<dbReference type="Proteomes" id="UP001651158">
    <property type="component" value="Unassembled WGS sequence"/>
</dbReference>
<organism evidence="6 7">
    <name type="scientific">Taenia crassiceps</name>
    <dbReference type="NCBI Taxonomy" id="6207"/>
    <lineage>
        <taxon>Eukaryota</taxon>
        <taxon>Metazoa</taxon>
        <taxon>Spiralia</taxon>
        <taxon>Lophotrochozoa</taxon>
        <taxon>Platyhelminthes</taxon>
        <taxon>Cestoda</taxon>
        <taxon>Eucestoda</taxon>
        <taxon>Cyclophyllidea</taxon>
        <taxon>Taeniidae</taxon>
        <taxon>Taenia</taxon>
    </lineage>
</organism>
<feature type="region of interest" description="Disordered" evidence="3">
    <location>
        <begin position="462"/>
        <end position="499"/>
    </location>
</feature>
<keyword evidence="7" id="KW-1185">Reference proteome</keyword>
<dbReference type="PANTHER" id="PTHR13280">
    <property type="entry name" value="PHOSPHOFURIN ACIDIC CLUSTER SORTING PROTEIN"/>
    <property type="match status" value="1"/>
</dbReference>
<feature type="region of interest" description="Disordered" evidence="3">
    <location>
        <begin position="216"/>
        <end position="243"/>
    </location>
</feature>
<dbReference type="InterPro" id="IPR057541">
    <property type="entry name" value="PACS1/2_N"/>
</dbReference>
<feature type="region of interest" description="Disordered" evidence="3">
    <location>
        <begin position="837"/>
        <end position="880"/>
    </location>
</feature>
<feature type="domain" description="Phosphofurin acidic cluster sorting protein 1/2 C-terminal" evidence="4">
    <location>
        <begin position="514"/>
        <end position="616"/>
    </location>
</feature>
<gene>
    <name evidence="6" type="ORF">TcWFU_002309</name>
</gene>
<feature type="domain" description="Phosphofurin acidic cluster sorting protein 1/2 N-terminal C2" evidence="5">
    <location>
        <begin position="2"/>
        <end position="154"/>
    </location>
</feature>
<evidence type="ECO:0000256" key="2">
    <source>
        <dbReference type="ARBA" id="ARBA00022553"/>
    </source>
</evidence>
<accession>A0ABR4QG36</accession>
<sequence length="1225" mass="129315">MISMKMSAIWEVEKSSSCSVRRLCHIQIGQILLDRPVDLGENASSGVYVALRMRGNTRRILRSPEVSLIVPKHPSSFTVSATATNSVARSVGAYIPIDLNCTIRYSHVLKMDSNILQILLQKRKKYKNTTMNLGYKTLAYCNISLSQVLQRRIEHRFFSMYPNPKCIGPAIARIEVHCLSTLPWERDPINSGNKGEVESDGCLEDGCLLPADVFSDDADEDSDSEEEVDMEDVDAGRCGQVGGVSSTSASTAIADRGGQKKVLKSMSVGQIKQKVISLLKRLKLADPNEEIDTGTTLHLWEEIDKIEAVSDVDEDSDLDTGGTAESGSLQSVPRPSIRPFFGHTGSSEETLSLDAGARLLRRLQKEELLTSDPVPSRPTPGVATTGPFNDPSKTTEVELRHQTSATTSGGRGGVKFPPRFGPVKTRRTVPAAKRRQVTSSPPLATIGTPTVIAVPSKSPPFLNGHYEGGEMSSVRNSTNLNLPKTNDAEPPERWRTDESSGSLVYTEGSTFPESLADVQFVVNILEPGGRAAAMALTQAGCTKLARVSSFQEVRQVLSGLVSWVQMHHVEGGGREIRFCVVGGDALLNSVLRAFVEVAGARSEAVAAAFRFFLVPVSGLLPTLPLRQQQQQHAATRHRRSSSSTLPPLSPLSSDLARPTYPGSPSIARESHPPSVLPPLPNLIAQRLCSLDPCYARLFSHLAVGEGVSDADATEATPTPLRSRRISMEDGSVESEFVRRVVVYLSTADCLLPLPIGECLVAGVRNNLPVLGSGGAFISTATTTSSPPTFNPPLPMGAASIDDGSSLGEESGKQTLVPFLLCIRLGSETILRGCLSEGSEKRGISARPPDCAAGASDYHPPGAPHLAPRSPSSSSASVSSPSPAAFFAAGSDKPTYELQLEYWALNAPSSSSVTGGHCGGGGSSSLVHSVSLDDRSGSASGGGGGVVNSGGCGVGGGGGGGSSSVDGKVVARPVTFKAVCRSMLVGLTSSPLCAPIPLLQKPSTLLSLAMLTREKKPKIMRIGKKTSKEVTFKPDLIEGVTRLICTCKGVISHTTSVVEPIDAPVGRCVDIAPPPSSSPMHQQSSLPPPHLLAGEMVAAVAENTTVRHPSTSFSVRDDLSCGLVIPGQSASSSGDHVFVRISIDGVDWPTSRFFQVAPGWRTHVKVFPLVCMSPFPSSPAFALPIAKVMVGLSGHAPPPPPLLFSVATATSVTASAPTQAPAIAPS</sequence>
<evidence type="ECO:0000313" key="7">
    <source>
        <dbReference type="Proteomes" id="UP001651158"/>
    </source>
</evidence>
<feature type="compositionally biased region" description="Acidic residues" evidence="3">
    <location>
        <begin position="216"/>
        <end position="233"/>
    </location>
</feature>
<comment type="similarity">
    <text evidence="1">Belongs to the PACS family.</text>
</comment>
<proteinExistence type="inferred from homology"/>
<feature type="domain" description="Phosphofurin acidic cluster sorting protein 1/2 C-terminal" evidence="4">
    <location>
        <begin position="1001"/>
        <end position="1048"/>
    </location>
</feature>
<evidence type="ECO:0000256" key="1">
    <source>
        <dbReference type="ARBA" id="ARBA00008590"/>
    </source>
</evidence>
<protein>
    <submittedName>
        <fullName evidence="6">Phosphofurin acidic cluster sorting protein 1</fullName>
    </submittedName>
</protein>
<feature type="compositionally biased region" description="Basic residues" evidence="3">
    <location>
        <begin position="424"/>
        <end position="436"/>
    </location>
</feature>
<evidence type="ECO:0000313" key="6">
    <source>
        <dbReference type="EMBL" id="KAL5108591.1"/>
    </source>
</evidence>
<dbReference type="EMBL" id="JAKROA010000003">
    <property type="protein sequence ID" value="KAL5108591.1"/>
    <property type="molecule type" value="Genomic_DNA"/>
</dbReference>
<evidence type="ECO:0000259" key="5">
    <source>
        <dbReference type="Pfam" id="PF25332"/>
    </source>
</evidence>
<feature type="compositionally biased region" description="Low complexity" evidence="3">
    <location>
        <begin position="863"/>
        <end position="880"/>
    </location>
</feature>
<dbReference type="InterPro" id="IPR019381">
    <property type="entry name" value="PACS1/2_C"/>
</dbReference>
<feature type="region of interest" description="Disordered" evidence="3">
    <location>
        <begin position="311"/>
        <end position="348"/>
    </location>
</feature>
<evidence type="ECO:0000259" key="4">
    <source>
        <dbReference type="Pfam" id="PF10254"/>
    </source>
</evidence>
<feature type="compositionally biased region" description="Basic and acidic residues" evidence="3">
    <location>
        <begin position="486"/>
        <end position="498"/>
    </location>
</feature>
<dbReference type="PANTHER" id="PTHR13280:SF17">
    <property type="entry name" value="KRUEPPEL TARGET AT 95D, ISOFORM A"/>
    <property type="match status" value="1"/>
</dbReference>